<reference evidence="6" key="1">
    <citation type="journal article" date="2013" name="Nature">
        <title>Pan genome of the phytoplankton Emiliania underpins its global distribution.</title>
        <authorList>
            <person name="Read B.A."/>
            <person name="Kegel J."/>
            <person name="Klute M.J."/>
            <person name="Kuo A."/>
            <person name="Lefebvre S.C."/>
            <person name="Maumus F."/>
            <person name="Mayer C."/>
            <person name="Miller J."/>
            <person name="Monier A."/>
            <person name="Salamov A."/>
            <person name="Young J."/>
            <person name="Aguilar M."/>
            <person name="Claverie J.M."/>
            <person name="Frickenhaus S."/>
            <person name="Gonzalez K."/>
            <person name="Herman E.K."/>
            <person name="Lin Y.C."/>
            <person name="Napier J."/>
            <person name="Ogata H."/>
            <person name="Sarno A.F."/>
            <person name="Shmutz J."/>
            <person name="Schroeder D."/>
            <person name="de Vargas C."/>
            <person name="Verret F."/>
            <person name="von Dassow P."/>
            <person name="Valentin K."/>
            <person name="Van de Peer Y."/>
            <person name="Wheeler G."/>
            <person name="Dacks J.B."/>
            <person name="Delwiche C.F."/>
            <person name="Dyhrman S.T."/>
            <person name="Glockner G."/>
            <person name="John U."/>
            <person name="Richards T."/>
            <person name="Worden A.Z."/>
            <person name="Zhang X."/>
            <person name="Grigoriev I.V."/>
            <person name="Allen A.E."/>
            <person name="Bidle K."/>
            <person name="Borodovsky M."/>
            <person name="Bowler C."/>
            <person name="Brownlee C."/>
            <person name="Cock J.M."/>
            <person name="Elias M."/>
            <person name="Gladyshev V.N."/>
            <person name="Groth M."/>
            <person name="Guda C."/>
            <person name="Hadaegh A."/>
            <person name="Iglesias-Rodriguez M.D."/>
            <person name="Jenkins J."/>
            <person name="Jones B.M."/>
            <person name="Lawson T."/>
            <person name="Leese F."/>
            <person name="Lindquist E."/>
            <person name="Lobanov A."/>
            <person name="Lomsadze A."/>
            <person name="Malik S.B."/>
            <person name="Marsh M.E."/>
            <person name="Mackinder L."/>
            <person name="Mock T."/>
            <person name="Mueller-Roeber B."/>
            <person name="Pagarete A."/>
            <person name="Parker M."/>
            <person name="Probert I."/>
            <person name="Quesneville H."/>
            <person name="Raines C."/>
            <person name="Rensing S.A."/>
            <person name="Riano-Pachon D.M."/>
            <person name="Richier S."/>
            <person name="Rokitta S."/>
            <person name="Shiraiwa Y."/>
            <person name="Soanes D.M."/>
            <person name="van der Giezen M."/>
            <person name="Wahlund T.M."/>
            <person name="Williams B."/>
            <person name="Wilson W."/>
            <person name="Wolfe G."/>
            <person name="Wurch L.L."/>
        </authorList>
    </citation>
    <scope>NUCLEOTIDE SEQUENCE</scope>
</reference>
<sequence>MQEQLLKSRLMRLAVLCLCLVAICPAAAVATRGEAYRLQRLQRQRARRSAPPPPVAVPAQAGAACPRPAVRSTSYFYVQPDNSRLGLSVVCVRSGARGLVFLDEAGYLREPAQPGDVRRGTVLRAREDGRLDVSFREYGARAKLVSAESTILDALLAAPDHSLPLGDKSPPTEAKGASWPADLPRPAPDPPTLLLDVPAAMAEPQGASRLLALLEPVAPPLSITGTRRPSGAPSRLARLEFESADAADAAAAAVREEGGACGPRVVFVGNLPPGAGEEELWDTFLDCGRIQSVSVAEGASGGFGHALRLRGSLLHGRRLVGLCDGGPAAR</sequence>
<keyword evidence="3" id="KW-0732">Signal</keyword>
<name>A0A0D3KM81_EMIH1</name>
<dbReference type="GO" id="GO:0003723">
    <property type="term" value="F:RNA binding"/>
    <property type="evidence" value="ECO:0007669"/>
    <property type="project" value="UniProtKB-UniRule"/>
</dbReference>
<dbReference type="SUPFAM" id="SSF54928">
    <property type="entry name" value="RNA-binding domain, RBD"/>
    <property type="match status" value="1"/>
</dbReference>
<dbReference type="InterPro" id="IPR012677">
    <property type="entry name" value="Nucleotide-bd_a/b_plait_sf"/>
</dbReference>
<reference evidence="5" key="2">
    <citation type="submission" date="2024-10" db="UniProtKB">
        <authorList>
            <consortium name="EnsemblProtists"/>
        </authorList>
    </citation>
    <scope>IDENTIFICATION</scope>
</reference>
<feature type="region of interest" description="Disordered" evidence="2">
    <location>
        <begin position="162"/>
        <end position="184"/>
    </location>
</feature>
<feature type="signal peptide" evidence="3">
    <location>
        <begin position="1"/>
        <end position="28"/>
    </location>
</feature>
<evidence type="ECO:0000256" key="3">
    <source>
        <dbReference type="SAM" id="SignalP"/>
    </source>
</evidence>
<evidence type="ECO:0000256" key="2">
    <source>
        <dbReference type="SAM" id="MobiDB-lite"/>
    </source>
</evidence>
<dbReference type="GeneID" id="17282136"/>
<proteinExistence type="predicted"/>
<protein>
    <recommendedName>
        <fullName evidence="4">RRM domain-containing protein</fullName>
    </recommendedName>
</protein>
<dbReference type="KEGG" id="ehx:EMIHUDRAFT_201144"/>
<keyword evidence="6" id="KW-1185">Reference proteome</keyword>
<evidence type="ECO:0000259" key="4">
    <source>
        <dbReference type="PROSITE" id="PS50102"/>
    </source>
</evidence>
<dbReference type="Gene3D" id="3.30.70.330">
    <property type="match status" value="1"/>
</dbReference>
<evidence type="ECO:0000313" key="6">
    <source>
        <dbReference type="Proteomes" id="UP000013827"/>
    </source>
</evidence>
<dbReference type="EnsemblProtists" id="EOD36866">
    <property type="protein sequence ID" value="EOD36866"/>
    <property type="gene ID" value="EMIHUDRAFT_201144"/>
</dbReference>
<organism evidence="5 6">
    <name type="scientific">Emiliania huxleyi (strain CCMP1516)</name>
    <dbReference type="NCBI Taxonomy" id="280463"/>
    <lineage>
        <taxon>Eukaryota</taxon>
        <taxon>Haptista</taxon>
        <taxon>Haptophyta</taxon>
        <taxon>Prymnesiophyceae</taxon>
        <taxon>Isochrysidales</taxon>
        <taxon>Noelaerhabdaceae</taxon>
        <taxon>Emiliania</taxon>
    </lineage>
</organism>
<dbReference type="Proteomes" id="UP000013827">
    <property type="component" value="Unassembled WGS sequence"/>
</dbReference>
<feature type="chain" id="PRO_5044247005" description="RRM domain-containing protein" evidence="3">
    <location>
        <begin position="29"/>
        <end position="330"/>
    </location>
</feature>
<dbReference type="Pfam" id="PF00076">
    <property type="entry name" value="RRM_1"/>
    <property type="match status" value="1"/>
</dbReference>
<dbReference type="InterPro" id="IPR000504">
    <property type="entry name" value="RRM_dom"/>
</dbReference>
<dbReference type="PaxDb" id="2903-EOD36866"/>
<feature type="domain" description="RRM" evidence="4">
    <location>
        <begin position="264"/>
        <end position="304"/>
    </location>
</feature>
<evidence type="ECO:0000256" key="1">
    <source>
        <dbReference type="PROSITE-ProRule" id="PRU00176"/>
    </source>
</evidence>
<dbReference type="AlphaFoldDB" id="A0A0D3KM81"/>
<keyword evidence="1" id="KW-0694">RNA-binding</keyword>
<evidence type="ECO:0000313" key="5">
    <source>
        <dbReference type="EnsemblProtists" id="EOD36866"/>
    </source>
</evidence>
<accession>A0A0D3KM81</accession>
<dbReference type="HOGENOM" id="CLU_843165_0_0_1"/>
<dbReference type="RefSeq" id="XP_005789295.1">
    <property type="nucleotide sequence ID" value="XM_005789238.1"/>
</dbReference>
<dbReference type="InterPro" id="IPR035979">
    <property type="entry name" value="RBD_domain_sf"/>
</dbReference>
<dbReference type="PROSITE" id="PS50102">
    <property type="entry name" value="RRM"/>
    <property type="match status" value="1"/>
</dbReference>